<keyword evidence="4 9" id="KW-0436">Ligase</keyword>
<dbReference type="GO" id="GO:0005524">
    <property type="term" value="F:ATP binding"/>
    <property type="evidence" value="ECO:0007669"/>
    <property type="project" value="UniProtKB-KW"/>
</dbReference>
<dbReference type="Pfam" id="PF10437">
    <property type="entry name" value="Lip_prot_lig_C"/>
    <property type="match status" value="1"/>
</dbReference>
<evidence type="ECO:0000256" key="4">
    <source>
        <dbReference type="ARBA" id="ARBA00022598"/>
    </source>
</evidence>
<gene>
    <name evidence="9" type="ORF">JCM21142_405</name>
</gene>
<dbReference type="InterPro" id="IPR004143">
    <property type="entry name" value="BPL_LPL_catalytic"/>
</dbReference>
<dbReference type="SUPFAM" id="SSF55681">
    <property type="entry name" value="Class II aaRS and biotin synthetases"/>
    <property type="match status" value="1"/>
</dbReference>
<reference evidence="9 10" key="1">
    <citation type="journal article" date="2014" name="Genome Announc.">
        <title>Draft Genome Sequence of Cytophaga fermentans JCM 21142T, a Facultative Anaerobe Isolated from Marine Mud.</title>
        <authorList>
            <person name="Starns D."/>
            <person name="Oshima K."/>
            <person name="Suda W."/>
            <person name="Iino T."/>
            <person name="Yuki M."/>
            <person name="Inoue J."/>
            <person name="Kitamura K."/>
            <person name="Iida T."/>
            <person name="Darby A."/>
            <person name="Hattori M."/>
            <person name="Ohkuma M."/>
        </authorList>
    </citation>
    <scope>NUCLEOTIDE SEQUENCE [LARGE SCALE GENOMIC DNA]</scope>
    <source>
        <strain evidence="9 10">JCM 21142</strain>
    </source>
</reference>
<dbReference type="NCBIfam" id="TIGR00545">
    <property type="entry name" value="lipoyltrans"/>
    <property type="match status" value="1"/>
</dbReference>
<name>W7Y2K5_9BACT</name>
<dbReference type="PANTHER" id="PTHR12561">
    <property type="entry name" value="LIPOATE-PROTEIN LIGASE"/>
    <property type="match status" value="1"/>
</dbReference>
<dbReference type="PROSITE" id="PS51733">
    <property type="entry name" value="BPL_LPL_CATALYTIC"/>
    <property type="match status" value="1"/>
</dbReference>
<comment type="pathway">
    <text evidence="1">Protein modification; protein lipoylation via exogenous pathway; protein N(6)-(lipoyl)lysine from lipoate: step 2/2.</text>
</comment>
<dbReference type="UniPathway" id="UPA00537">
    <property type="reaction ID" value="UER00594"/>
</dbReference>
<dbReference type="GO" id="GO:0005737">
    <property type="term" value="C:cytoplasm"/>
    <property type="evidence" value="ECO:0007669"/>
    <property type="project" value="TreeGrafter"/>
</dbReference>
<dbReference type="STRING" id="869213.GCA_000517085_03598"/>
<evidence type="ECO:0000259" key="8">
    <source>
        <dbReference type="PROSITE" id="PS51733"/>
    </source>
</evidence>
<proteinExistence type="predicted"/>
<keyword evidence="6" id="KW-0067">ATP-binding</keyword>
<evidence type="ECO:0000313" key="10">
    <source>
        <dbReference type="Proteomes" id="UP000019402"/>
    </source>
</evidence>
<comment type="catalytic activity">
    <reaction evidence="7">
        <text>L-lysyl-[lipoyl-carrier protein] + (R)-lipoate + ATP = N(6)-[(R)-lipoyl]-L-lysyl-[lipoyl-carrier protein] + AMP + diphosphate + H(+)</text>
        <dbReference type="Rhea" id="RHEA:49288"/>
        <dbReference type="Rhea" id="RHEA-COMP:10500"/>
        <dbReference type="Rhea" id="RHEA-COMP:10502"/>
        <dbReference type="ChEBI" id="CHEBI:15378"/>
        <dbReference type="ChEBI" id="CHEBI:29969"/>
        <dbReference type="ChEBI" id="CHEBI:30616"/>
        <dbReference type="ChEBI" id="CHEBI:33019"/>
        <dbReference type="ChEBI" id="CHEBI:83088"/>
        <dbReference type="ChEBI" id="CHEBI:83099"/>
        <dbReference type="ChEBI" id="CHEBI:456215"/>
        <dbReference type="EC" id="6.3.1.20"/>
    </reaction>
</comment>
<sequence>MRIILSKKSDPFQNLASEEYLLKNFKDDIFFLYINSKSIIVGKHQNTLAEINYKFVKENNIPVVRRLSGGGTVFHDPGNINFCFITSGIKGELVNFKKYTSPIVAFLKSIGIQAHFGGRNDILIDGCKISGNASHVFKNRVMHHGTLLFNSQLGSLTQSLKNDPLKFKDKAVKSVRSKVTNIHEHLKESKTVELFVQELTEYIIKNYECESYNISDKDYEYINDLVKNKFNTWNWNFGYSPKYELKKRIKSASGKRFEIVLKVNKGTIIEAAIKSNATDKNKIQELESSMINCFHETKSLKEKTTTLFLGWEELKQQELLEALF</sequence>
<dbReference type="Pfam" id="PF21948">
    <property type="entry name" value="LplA-B_cat"/>
    <property type="match status" value="1"/>
</dbReference>
<dbReference type="eggNOG" id="COG0095">
    <property type="taxonomic scope" value="Bacteria"/>
</dbReference>
<dbReference type="AlphaFoldDB" id="W7Y2K5"/>
<dbReference type="EMBL" id="BAMD01000003">
    <property type="protein sequence ID" value="GAF01788.1"/>
    <property type="molecule type" value="Genomic_DNA"/>
</dbReference>
<keyword evidence="5" id="KW-0547">Nucleotide-binding</keyword>
<comment type="pathway">
    <text evidence="2">Protein modification; protein lipoylation via exogenous pathway; protein N(6)-(lipoyl)lysine from lipoate: step 1/2.</text>
</comment>
<dbReference type="InterPro" id="IPR019491">
    <property type="entry name" value="Lipoate_protein_ligase_C"/>
</dbReference>
<dbReference type="GO" id="GO:0009249">
    <property type="term" value="P:protein lipoylation"/>
    <property type="evidence" value="ECO:0007669"/>
    <property type="project" value="InterPro"/>
</dbReference>
<dbReference type="CDD" id="cd16443">
    <property type="entry name" value="LplA"/>
    <property type="match status" value="1"/>
</dbReference>
<dbReference type="SUPFAM" id="SSF82649">
    <property type="entry name" value="SufE/NifU"/>
    <property type="match status" value="1"/>
</dbReference>
<dbReference type="PANTHER" id="PTHR12561:SF3">
    <property type="entry name" value="LIPOYLTRANSFERASE 1, MITOCHONDRIAL"/>
    <property type="match status" value="1"/>
</dbReference>
<evidence type="ECO:0000256" key="3">
    <source>
        <dbReference type="ARBA" id="ARBA00012367"/>
    </source>
</evidence>
<dbReference type="OrthoDB" id="9787898at2"/>
<protein>
    <recommendedName>
        <fullName evidence="3">lipoate--protein ligase</fullName>
        <ecNumber evidence="3">6.3.1.20</ecNumber>
    </recommendedName>
</protein>
<dbReference type="GO" id="GO:0017118">
    <property type="term" value="F:lipoyltransferase activity"/>
    <property type="evidence" value="ECO:0007669"/>
    <property type="project" value="TreeGrafter"/>
</dbReference>
<evidence type="ECO:0000313" key="9">
    <source>
        <dbReference type="EMBL" id="GAF01788.1"/>
    </source>
</evidence>
<evidence type="ECO:0000256" key="1">
    <source>
        <dbReference type="ARBA" id="ARBA00005085"/>
    </source>
</evidence>
<dbReference type="GO" id="GO:0016979">
    <property type="term" value="F:lipoate-protein ligase activity"/>
    <property type="evidence" value="ECO:0007669"/>
    <property type="project" value="UniProtKB-EC"/>
</dbReference>
<dbReference type="EC" id="6.3.1.20" evidence="3"/>
<dbReference type="InterPro" id="IPR004562">
    <property type="entry name" value="LipoylTrfase_LipoateP_Ligase"/>
</dbReference>
<dbReference type="Proteomes" id="UP000019402">
    <property type="component" value="Unassembled WGS sequence"/>
</dbReference>
<organism evidence="9 10">
    <name type="scientific">Saccharicrinis fermentans DSM 9555 = JCM 21142</name>
    <dbReference type="NCBI Taxonomy" id="869213"/>
    <lineage>
        <taxon>Bacteria</taxon>
        <taxon>Pseudomonadati</taxon>
        <taxon>Bacteroidota</taxon>
        <taxon>Bacteroidia</taxon>
        <taxon>Marinilabiliales</taxon>
        <taxon>Marinilabiliaceae</taxon>
        <taxon>Saccharicrinis</taxon>
    </lineage>
</organism>
<dbReference type="Gene3D" id="3.30.930.10">
    <property type="entry name" value="Bira Bifunctional Protein, Domain 2"/>
    <property type="match status" value="1"/>
</dbReference>
<feature type="domain" description="BPL/LPL catalytic" evidence="8">
    <location>
        <begin position="24"/>
        <end position="211"/>
    </location>
</feature>
<evidence type="ECO:0000256" key="2">
    <source>
        <dbReference type="ARBA" id="ARBA00005124"/>
    </source>
</evidence>
<comment type="caution">
    <text evidence="9">The sequence shown here is derived from an EMBL/GenBank/DDBJ whole genome shotgun (WGS) entry which is preliminary data.</text>
</comment>
<dbReference type="InterPro" id="IPR045864">
    <property type="entry name" value="aa-tRNA-synth_II/BPL/LPL"/>
</dbReference>
<dbReference type="RefSeq" id="WP_027472984.1">
    <property type="nucleotide sequence ID" value="NZ_BAMD01000003.1"/>
</dbReference>
<evidence type="ECO:0000256" key="5">
    <source>
        <dbReference type="ARBA" id="ARBA00022741"/>
    </source>
</evidence>
<dbReference type="Gene3D" id="3.30.390.50">
    <property type="entry name" value="CO dehydrogenase flavoprotein, C-terminal domain"/>
    <property type="match status" value="1"/>
</dbReference>
<accession>W7Y2K5</accession>
<keyword evidence="10" id="KW-1185">Reference proteome</keyword>
<evidence type="ECO:0000256" key="6">
    <source>
        <dbReference type="ARBA" id="ARBA00022840"/>
    </source>
</evidence>
<evidence type="ECO:0000256" key="7">
    <source>
        <dbReference type="ARBA" id="ARBA00048037"/>
    </source>
</evidence>